<feature type="transmembrane region" description="Helical" evidence="9">
    <location>
        <begin position="104"/>
        <end position="124"/>
    </location>
</feature>
<feature type="transmembrane region" description="Helical" evidence="9">
    <location>
        <begin position="289"/>
        <end position="312"/>
    </location>
</feature>
<keyword evidence="3 9" id="KW-0812">Transmembrane</keyword>
<keyword evidence="7 9" id="KW-0472">Membrane</keyword>
<dbReference type="GO" id="GO:0042500">
    <property type="term" value="F:aspartic endopeptidase activity, intramembrane cleaving"/>
    <property type="evidence" value="ECO:0007669"/>
    <property type="project" value="InterPro"/>
</dbReference>
<dbReference type="VEuPathDB" id="CryptoDB:Cvel_4179"/>
<dbReference type="AlphaFoldDB" id="A0A0G4G4Y0"/>
<keyword evidence="4" id="KW-0378">Hydrolase</keyword>
<dbReference type="EMBL" id="CDMZ01000894">
    <property type="protein sequence ID" value="CEM23484.1"/>
    <property type="molecule type" value="Genomic_DNA"/>
</dbReference>
<dbReference type="PANTHER" id="PTHR12174">
    <property type="entry name" value="SIGNAL PEPTIDE PEPTIDASE"/>
    <property type="match status" value="1"/>
</dbReference>
<evidence type="ECO:0000256" key="7">
    <source>
        <dbReference type="ARBA" id="ARBA00023136"/>
    </source>
</evidence>
<dbReference type="GO" id="GO:0098554">
    <property type="term" value="C:cytoplasmic side of endoplasmic reticulum membrane"/>
    <property type="evidence" value="ECO:0007669"/>
    <property type="project" value="TreeGrafter"/>
</dbReference>
<evidence type="ECO:0000256" key="8">
    <source>
        <dbReference type="SAM" id="MobiDB-lite"/>
    </source>
</evidence>
<protein>
    <recommendedName>
        <fullName evidence="11">Signal peptide peptidase</fullName>
    </recommendedName>
</protein>
<keyword evidence="5" id="KW-0256">Endoplasmic reticulum</keyword>
<comment type="subcellular location">
    <subcellularLocation>
        <location evidence="1">Endoplasmic reticulum membrane</location>
        <topology evidence="1">Multi-pass membrane protein</topology>
    </subcellularLocation>
</comment>
<comment type="similarity">
    <text evidence="2">Belongs to the peptidase A22B family.</text>
</comment>
<feature type="transmembrane region" description="Helical" evidence="9">
    <location>
        <begin position="145"/>
        <end position="168"/>
    </location>
</feature>
<feature type="compositionally biased region" description="Basic and acidic residues" evidence="8">
    <location>
        <begin position="358"/>
        <end position="374"/>
    </location>
</feature>
<evidence type="ECO:0000256" key="9">
    <source>
        <dbReference type="SAM" id="Phobius"/>
    </source>
</evidence>
<evidence type="ECO:0000256" key="3">
    <source>
        <dbReference type="ARBA" id="ARBA00022692"/>
    </source>
</evidence>
<dbReference type="SMART" id="SM00730">
    <property type="entry name" value="PSN"/>
    <property type="match status" value="1"/>
</dbReference>
<dbReference type="GO" id="GO:0033619">
    <property type="term" value="P:membrane protein proteolysis"/>
    <property type="evidence" value="ECO:0007669"/>
    <property type="project" value="TreeGrafter"/>
</dbReference>
<feature type="transmembrane region" description="Helical" evidence="9">
    <location>
        <begin position="73"/>
        <end position="92"/>
    </location>
</feature>
<dbReference type="PhylomeDB" id="A0A0G4G4Y0"/>
<dbReference type="InterPro" id="IPR006639">
    <property type="entry name" value="Preselin/SPP"/>
</dbReference>
<evidence type="ECO:0000256" key="2">
    <source>
        <dbReference type="ARBA" id="ARBA00006859"/>
    </source>
</evidence>
<name>A0A0G4G4Y0_9ALVE</name>
<proteinExistence type="inferred from homology"/>
<evidence type="ECO:0000313" key="10">
    <source>
        <dbReference type="EMBL" id="CEM23484.1"/>
    </source>
</evidence>
<gene>
    <name evidence="10" type="ORF">Cvel_4179</name>
</gene>
<dbReference type="GO" id="GO:0098553">
    <property type="term" value="C:lumenal side of endoplasmic reticulum membrane"/>
    <property type="evidence" value="ECO:0007669"/>
    <property type="project" value="TreeGrafter"/>
</dbReference>
<organism evidence="10">
    <name type="scientific">Chromera velia CCMP2878</name>
    <dbReference type="NCBI Taxonomy" id="1169474"/>
    <lineage>
        <taxon>Eukaryota</taxon>
        <taxon>Sar</taxon>
        <taxon>Alveolata</taxon>
        <taxon>Colpodellida</taxon>
        <taxon>Chromeraceae</taxon>
        <taxon>Chromera</taxon>
    </lineage>
</organism>
<dbReference type="InterPro" id="IPR007369">
    <property type="entry name" value="Peptidase_A22B_SPP"/>
</dbReference>
<dbReference type="GO" id="GO:0006465">
    <property type="term" value="P:signal peptide processing"/>
    <property type="evidence" value="ECO:0007669"/>
    <property type="project" value="TreeGrafter"/>
</dbReference>
<evidence type="ECO:0000256" key="4">
    <source>
        <dbReference type="ARBA" id="ARBA00022801"/>
    </source>
</evidence>
<evidence type="ECO:0000256" key="5">
    <source>
        <dbReference type="ARBA" id="ARBA00022824"/>
    </source>
</evidence>
<feature type="transmembrane region" description="Helical" evidence="9">
    <location>
        <begin position="318"/>
        <end position="336"/>
    </location>
</feature>
<dbReference type="Pfam" id="PF04258">
    <property type="entry name" value="Peptidase_A22B"/>
    <property type="match status" value="1"/>
</dbReference>
<dbReference type="PANTHER" id="PTHR12174:SF23">
    <property type="entry name" value="MINOR HISTOCOMPATIBILITY ANTIGEN H13"/>
    <property type="match status" value="1"/>
</dbReference>
<evidence type="ECO:0000256" key="1">
    <source>
        <dbReference type="ARBA" id="ARBA00004477"/>
    </source>
</evidence>
<sequence length="374" mass="41327">MVPTCVLYYGAYACLLALIVVTNFIVLPVTLQMLLFTAAIIYIGCHISLHLLVKEEGGSGKEKDIIKAKDAMLFPVIGSIALFTLYVCYKFLPKEYVNMLLTTYLMALGSAAVSETLYPMVYPLMPKSMVEKSYHIKSENKYAPFDVSFNQVNILTFLAAVGMAGLWFYTKSFALHNVFAIAFSMQAIGLISVNSFKIATILLCGLFLYDIFWVFGTEVMVTVAKAFEGPAKLIFPASLDPWKQSILGLGDIVIPGIFISMCLRYDAVRAGKNFRKDSVEDTLQSFPKPYFTAAMVMYSLGLATTAAVMFVFDHPQPALLYLVPFCLASLYGTALVKGDFAEMWKYTEEPPEEEGKGEEDKGKGGKGAEEKKSS</sequence>
<feature type="region of interest" description="Disordered" evidence="8">
    <location>
        <begin position="347"/>
        <end position="374"/>
    </location>
</feature>
<feature type="transmembrane region" description="Helical" evidence="9">
    <location>
        <begin position="246"/>
        <end position="268"/>
    </location>
</feature>
<reference evidence="10" key="1">
    <citation type="submission" date="2014-11" db="EMBL/GenBank/DDBJ databases">
        <authorList>
            <person name="Otto D Thomas"/>
            <person name="Naeem Raeece"/>
        </authorList>
    </citation>
    <scope>NUCLEOTIDE SEQUENCE</scope>
</reference>
<evidence type="ECO:0008006" key="11">
    <source>
        <dbReference type="Google" id="ProtNLM"/>
    </source>
</evidence>
<feature type="transmembrane region" description="Helical" evidence="9">
    <location>
        <begin position="200"/>
        <end position="226"/>
    </location>
</feature>
<keyword evidence="6 9" id="KW-1133">Transmembrane helix</keyword>
<feature type="transmembrane region" description="Helical" evidence="9">
    <location>
        <begin position="174"/>
        <end position="193"/>
    </location>
</feature>
<evidence type="ECO:0000256" key="6">
    <source>
        <dbReference type="ARBA" id="ARBA00022989"/>
    </source>
</evidence>
<accession>A0A0G4G4Y0</accession>
<feature type="transmembrane region" description="Helical" evidence="9">
    <location>
        <begin position="33"/>
        <end position="53"/>
    </location>
</feature>
<feature type="transmembrane region" description="Helical" evidence="9">
    <location>
        <begin position="7"/>
        <end position="27"/>
    </location>
</feature>